<proteinExistence type="predicted"/>
<keyword evidence="1" id="KW-0472">Membrane</keyword>
<dbReference type="EMBL" id="JACXYU010000006">
    <property type="protein sequence ID" value="MBD3932798.1"/>
    <property type="molecule type" value="Genomic_DNA"/>
</dbReference>
<protein>
    <submittedName>
        <fullName evidence="2">Uncharacterized protein</fullName>
    </submittedName>
</protein>
<keyword evidence="1" id="KW-1133">Transmembrane helix</keyword>
<dbReference type="RefSeq" id="WP_191210084.1">
    <property type="nucleotide sequence ID" value="NZ_JACXYU010000006.1"/>
</dbReference>
<name>A0A927F0C1_9ACTN</name>
<dbReference type="Proteomes" id="UP000632289">
    <property type="component" value="Unassembled WGS sequence"/>
</dbReference>
<comment type="caution">
    <text evidence="2">The sequence shown here is derived from an EMBL/GenBank/DDBJ whole genome shotgun (WGS) entry which is preliminary data.</text>
</comment>
<evidence type="ECO:0000256" key="1">
    <source>
        <dbReference type="SAM" id="Phobius"/>
    </source>
</evidence>
<keyword evidence="3" id="KW-1185">Reference proteome</keyword>
<evidence type="ECO:0000313" key="3">
    <source>
        <dbReference type="Proteomes" id="UP000632289"/>
    </source>
</evidence>
<accession>A0A927F0C1</accession>
<dbReference type="AlphaFoldDB" id="A0A927F0C1"/>
<organism evidence="2 3">
    <name type="scientific">Streptomyces chumphonensis</name>
    <dbReference type="NCBI Taxonomy" id="1214925"/>
    <lineage>
        <taxon>Bacteria</taxon>
        <taxon>Bacillati</taxon>
        <taxon>Actinomycetota</taxon>
        <taxon>Actinomycetes</taxon>
        <taxon>Kitasatosporales</taxon>
        <taxon>Streptomycetaceae</taxon>
        <taxon>Streptomyces</taxon>
    </lineage>
</organism>
<sequence>MELLFGIFLTVFGLAMVAYRKRLVQGSMAGHRTVFGLGGKFTRLYATVIFTASGISLSAFGILIMIGAIEM</sequence>
<reference evidence="2" key="1">
    <citation type="submission" date="2020-09" db="EMBL/GenBank/DDBJ databases">
        <title>Secondary metabolite and genome analysis of marine Streptomyces chumphonensis KK1-2T.</title>
        <authorList>
            <person name="Phongsopitanun W."/>
            <person name="Kanchanasin P."/>
            <person name="Pittayakhajonwut P."/>
            <person name="Suwanborirux K."/>
            <person name="Tanasupawat S."/>
        </authorList>
    </citation>
    <scope>NUCLEOTIDE SEQUENCE</scope>
    <source>
        <strain evidence="2">KK1-2</strain>
    </source>
</reference>
<gene>
    <name evidence="2" type="ORF">IF129_14695</name>
</gene>
<keyword evidence="1" id="KW-0812">Transmembrane</keyword>
<evidence type="ECO:0000313" key="2">
    <source>
        <dbReference type="EMBL" id="MBD3932798.1"/>
    </source>
</evidence>
<feature type="transmembrane region" description="Helical" evidence="1">
    <location>
        <begin position="44"/>
        <end position="69"/>
    </location>
</feature>